<feature type="transmembrane region" description="Helical" evidence="1">
    <location>
        <begin position="132"/>
        <end position="152"/>
    </location>
</feature>
<dbReference type="GeneID" id="39589996"/>
<comment type="caution">
    <text evidence="2">The sequence shown here is derived from an EMBL/GenBank/DDBJ whole genome shotgun (WGS) entry which is preliminary data.</text>
</comment>
<proteinExistence type="predicted"/>
<keyword evidence="1" id="KW-0812">Transmembrane</keyword>
<feature type="transmembrane region" description="Helical" evidence="1">
    <location>
        <begin position="107"/>
        <end position="126"/>
    </location>
</feature>
<keyword evidence="1" id="KW-1133">Transmembrane helix</keyword>
<dbReference type="Pfam" id="PF14087">
    <property type="entry name" value="DUF4267"/>
    <property type="match status" value="1"/>
</dbReference>
<dbReference type="InterPro" id="IPR025363">
    <property type="entry name" value="DUF4267"/>
</dbReference>
<keyword evidence="1" id="KW-0472">Membrane</keyword>
<evidence type="ECO:0000313" key="3">
    <source>
        <dbReference type="Proteomes" id="UP000279236"/>
    </source>
</evidence>
<feature type="transmembrane region" description="Helical" evidence="1">
    <location>
        <begin position="12"/>
        <end position="29"/>
    </location>
</feature>
<reference evidence="2 3" key="1">
    <citation type="submission" date="2018-11" db="EMBL/GenBank/DDBJ databases">
        <title>Genome sequence of Apiotrichum porosum DSM 27194.</title>
        <authorList>
            <person name="Aliyu H."/>
            <person name="Gorte O."/>
            <person name="Ochsenreither K."/>
        </authorList>
    </citation>
    <scope>NUCLEOTIDE SEQUENCE [LARGE SCALE GENOMIC DNA]</scope>
    <source>
        <strain evidence="2 3">DSM 27194</strain>
    </source>
</reference>
<evidence type="ECO:0000256" key="1">
    <source>
        <dbReference type="SAM" id="Phobius"/>
    </source>
</evidence>
<dbReference type="AlphaFoldDB" id="A0A427XCY7"/>
<dbReference type="RefSeq" id="XP_028471852.1">
    <property type="nucleotide sequence ID" value="XM_028620977.1"/>
</dbReference>
<accession>A0A427XCY7</accession>
<protein>
    <submittedName>
        <fullName evidence="2">Uncharacterized protein</fullName>
    </submittedName>
</protein>
<name>A0A427XCY7_9TREE</name>
<evidence type="ECO:0000313" key="2">
    <source>
        <dbReference type="EMBL" id="RSH76705.1"/>
    </source>
</evidence>
<keyword evidence="3" id="KW-1185">Reference proteome</keyword>
<sequence>MPTGATATWQYLGIVVAAQLSAFGVWAVWAPHSEAGIIFRLRPPFNSPLYLVNRDDVDLSVDDESTRPPPTDPSDPIAILMPLVGLCDLGLAFSMFIFAYQNKYAEVGTVILSALFMQIWEVPVVYTRRGAPLAGALSLLILVWGTVGYALVFW</sequence>
<organism evidence="2 3">
    <name type="scientific">Apiotrichum porosum</name>
    <dbReference type="NCBI Taxonomy" id="105984"/>
    <lineage>
        <taxon>Eukaryota</taxon>
        <taxon>Fungi</taxon>
        <taxon>Dikarya</taxon>
        <taxon>Basidiomycota</taxon>
        <taxon>Agaricomycotina</taxon>
        <taxon>Tremellomycetes</taxon>
        <taxon>Trichosporonales</taxon>
        <taxon>Trichosporonaceae</taxon>
        <taxon>Apiotrichum</taxon>
    </lineage>
</organism>
<gene>
    <name evidence="2" type="ORF">EHS24_005453</name>
</gene>
<dbReference type="EMBL" id="RSCE01000022">
    <property type="protein sequence ID" value="RSH76705.1"/>
    <property type="molecule type" value="Genomic_DNA"/>
</dbReference>
<dbReference type="Proteomes" id="UP000279236">
    <property type="component" value="Unassembled WGS sequence"/>
</dbReference>
<feature type="transmembrane region" description="Helical" evidence="1">
    <location>
        <begin position="77"/>
        <end position="100"/>
    </location>
</feature>